<keyword evidence="1" id="KW-1133">Transmembrane helix</keyword>
<dbReference type="OrthoDB" id="9762141at2"/>
<feature type="domain" description="EAL" evidence="2">
    <location>
        <begin position="633"/>
        <end position="887"/>
    </location>
</feature>
<keyword evidence="1" id="KW-0812">Transmembrane</keyword>
<gene>
    <name evidence="4" type="ORF">SAMN05660297_01070</name>
</gene>
<dbReference type="PROSITE" id="PS50887">
    <property type="entry name" value="GGDEF"/>
    <property type="match status" value="1"/>
</dbReference>
<dbReference type="NCBIfam" id="TIGR00254">
    <property type="entry name" value="GGDEF"/>
    <property type="match status" value="1"/>
</dbReference>
<name>A0A1I0ATE7_9FIRM</name>
<evidence type="ECO:0000313" key="4">
    <source>
        <dbReference type="EMBL" id="SES97617.1"/>
    </source>
</evidence>
<dbReference type="InterPro" id="IPR000160">
    <property type="entry name" value="GGDEF_dom"/>
</dbReference>
<dbReference type="STRING" id="426128.SAMN05660297_01070"/>
<dbReference type="SMART" id="SM00267">
    <property type="entry name" value="GGDEF"/>
    <property type="match status" value="1"/>
</dbReference>
<evidence type="ECO:0000259" key="2">
    <source>
        <dbReference type="PROSITE" id="PS50883"/>
    </source>
</evidence>
<feature type="transmembrane region" description="Helical" evidence="1">
    <location>
        <begin position="105"/>
        <end position="125"/>
    </location>
</feature>
<protein>
    <submittedName>
        <fullName evidence="4">Diguanylate cyclase (GGDEF) domain-containing protein</fullName>
    </submittedName>
</protein>
<dbReference type="CDD" id="cd01948">
    <property type="entry name" value="EAL"/>
    <property type="match status" value="1"/>
</dbReference>
<dbReference type="SMART" id="SM00052">
    <property type="entry name" value="EAL"/>
    <property type="match status" value="1"/>
</dbReference>
<dbReference type="InterPro" id="IPR043128">
    <property type="entry name" value="Rev_trsase/Diguanyl_cyclase"/>
</dbReference>
<dbReference type="Gene3D" id="3.20.20.450">
    <property type="entry name" value="EAL domain"/>
    <property type="match status" value="1"/>
</dbReference>
<dbReference type="AlphaFoldDB" id="A0A1I0ATE7"/>
<evidence type="ECO:0000259" key="3">
    <source>
        <dbReference type="PROSITE" id="PS50887"/>
    </source>
</evidence>
<dbReference type="InterPro" id="IPR035919">
    <property type="entry name" value="EAL_sf"/>
</dbReference>
<accession>A0A1I0ATE7</accession>
<dbReference type="InterPro" id="IPR001633">
    <property type="entry name" value="EAL_dom"/>
</dbReference>
<proteinExistence type="predicted"/>
<keyword evidence="5" id="KW-1185">Reference proteome</keyword>
<dbReference type="Gene3D" id="3.30.70.270">
    <property type="match status" value="1"/>
</dbReference>
<sequence length="898" mass="103496">MIIETKSSLPYKKGLAIILFIILFSLAFIARLDSLDFIFGITFSFFSVFLLLIGGLYGFPLAMGTTIIIHIASILFFNYPLWDIIWILEILFIGVMAFRKGRGNIVQWNMIFWIVGGIPLSFLYYHSYHQPLYNSALLFQICQNAINGVFNALIADVLLSYLPNRILVKKESEEKPVINLRQSFFHLSIAAVLIPFLMNFAVNSWNSYEAIKRNALPLAVYSANSIEEELKQWDKGDILRLVLLGRIQIGYLEELIYKHTSEGSFAIVITDKNYRVLASSENSLEPKEAYDWKKTNDVEIISTDFYQSLPPIETDTLPIARWAEGAYIYERSVQPSAIKIFLQFPIKQYQERIFKDYLDQFRLLVFFALFFVIVTLFINRILVRTINQLATVTTGLPKKLKRMETIQWPNTNVGEMKSLIENYKHMAMNLRQMFLESDTMNNQLKNQAKMLRASEESLHKLAYHDPLTDLPNRLNFYNYLREIINKERENKGNAAVMFIDINQFKQINDTLGHAAGDKLLQIIANRLSSIENEKVKIFRLGGDEFVITIIASNIEEVENVSTRFAEVFLEPIELEGVSLYVTASAGISMYPHDGDDVDTLVTYADMAMYTSKDKGGTHITYFDESMRNDFSERMMLDNGLREALEKNQFELYYQPKIDATTGKISSMEALIRWTHPELGMIPPAKFIHLAEESGLILQIDEWVLLEACQQNKKWQEEGYVKIPIAVNISAKHFQQRHLVDKIQSTLNKFGLEPEYLQIEITESAFIKNSQEVILIIQELSKLGIVISLDDFGNGYSSLNHLLKLPIQEVKLDREFIKNIEVDERRASMIKSVIELAHSLSLNVVAEGIENREELFHLQQLSCDELQGYLFSKPLTKDEFEKLLQSQMRFDNKIKGEKF</sequence>
<keyword evidence="1" id="KW-0472">Membrane</keyword>
<dbReference type="Proteomes" id="UP000199568">
    <property type="component" value="Unassembled WGS sequence"/>
</dbReference>
<evidence type="ECO:0000256" key="1">
    <source>
        <dbReference type="SAM" id="Phobius"/>
    </source>
</evidence>
<dbReference type="PANTHER" id="PTHR44757">
    <property type="entry name" value="DIGUANYLATE CYCLASE DGCP"/>
    <property type="match status" value="1"/>
</dbReference>
<dbReference type="InterPro" id="IPR052155">
    <property type="entry name" value="Biofilm_reg_signaling"/>
</dbReference>
<feature type="domain" description="GGDEF" evidence="3">
    <location>
        <begin position="492"/>
        <end position="624"/>
    </location>
</feature>
<dbReference type="SUPFAM" id="SSF55073">
    <property type="entry name" value="Nucleotide cyclase"/>
    <property type="match status" value="1"/>
</dbReference>
<organism evidence="4 5">
    <name type="scientific">Natronincola peptidivorans</name>
    <dbReference type="NCBI Taxonomy" id="426128"/>
    <lineage>
        <taxon>Bacteria</taxon>
        <taxon>Bacillati</taxon>
        <taxon>Bacillota</taxon>
        <taxon>Clostridia</taxon>
        <taxon>Peptostreptococcales</taxon>
        <taxon>Natronincolaceae</taxon>
        <taxon>Natronincola</taxon>
    </lineage>
</organism>
<dbReference type="Pfam" id="PF00990">
    <property type="entry name" value="GGDEF"/>
    <property type="match status" value="1"/>
</dbReference>
<dbReference type="RefSeq" id="WP_090440410.1">
    <property type="nucleotide sequence ID" value="NZ_FOHU01000003.1"/>
</dbReference>
<evidence type="ECO:0000313" key="5">
    <source>
        <dbReference type="Proteomes" id="UP000199568"/>
    </source>
</evidence>
<reference evidence="4 5" key="1">
    <citation type="submission" date="2016-10" db="EMBL/GenBank/DDBJ databases">
        <authorList>
            <person name="de Groot N.N."/>
        </authorList>
    </citation>
    <scope>NUCLEOTIDE SEQUENCE [LARGE SCALE GENOMIC DNA]</scope>
    <source>
        <strain evidence="4 5">DSM 18979</strain>
    </source>
</reference>
<feature type="transmembrane region" description="Helical" evidence="1">
    <location>
        <begin position="361"/>
        <end position="378"/>
    </location>
</feature>
<dbReference type="SUPFAM" id="SSF141868">
    <property type="entry name" value="EAL domain-like"/>
    <property type="match status" value="1"/>
</dbReference>
<dbReference type="InterPro" id="IPR029787">
    <property type="entry name" value="Nucleotide_cyclase"/>
</dbReference>
<dbReference type="FunFam" id="3.20.20.450:FF:000001">
    <property type="entry name" value="Cyclic di-GMP phosphodiesterase yahA"/>
    <property type="match status" value="1"/>
</dbReference>
<dbReference type="Pfam" id="PF00563">
    <property type="entry name" value="EAL"/>
    <property type="match status" value="1"/>
</dbReference>
<feature type="transmembrane region" description="Helical" evidence="1">
    <location>
        <begin position="37"/>
        <end position="59"/>
    </location>
</feature>
<feature type="transmembrane region" description="Helical" evidence="1">
    <location>
        <begin position="14"/>
        <end position="30"/>
    </location>
</feature>
<dbReference type="EMBL" id="FOHU01000003">
    <property type="protein sequence ID" value="SES97617.1"/>
    <property type="molecule type" value="Genomic_DNA"/>
</dbReference>
<feature type="transmembrane region" description="Helical" evidence="1">
    <location>
        <begin position="137"/>
        <end position="162"/>
    </location>
</feature>
<dbReference type="PROSITE" id="PS50883">
    <property type="entry name" value="EAL"/>
    <property type="match status" value="1"/>
</dbReference>
<feature type="transmembrane region" description="Helical" evidence="1">
    <location>
        <begin position="183"/>
        <end position="202"/>
    </location>
</feature>
<dbReference type="PANTHER" id="PTHR44757:SF2">
    <property type="entry name" value="BIOFILM ARCHITECTURE MAINTENANCE PROTEIN MBAA"/>
    <property type="match status" value="1"/>
</dbReference>
<dbReference type="CDD" id="cd01949">
    <property type="entry name" value="GGDEF"/>
    <property type="match status" value="1"/>
</dbReference>